<dbReference type="Pfam" id="PF13884">
    <property type="entry name" value="Peptidase_S74"/>
    <property type="match status" value="1"/>
</dbReference>
<dbReference type="EMBL" id="CP036402">
    <property type="protein sequence ID" value="QBI19354.1"/>
    <property type="molecule type" value="Genomic_DNA"/>
</dbReference>
<dbReference type="Proteomes" id="UP000291469">
    <property type="component" value="Chromosome"/>
</dbReference>
<dbReference type="InterPro" id="IPR030392">
    <property type="entry name" value="S74_ICA"/>
</dbReference>
<dbReference type="OrthoDB" id="2240714at2"/>
<feature type="domain" description="Peptidase S74" evidence="1">
    <location>
        <begin position="381"/>
        <end position="472"/>
    </location>
</feature>
<evidence type="ECO:0000313" key="3">
    <source>
        <dbReference type="Proteomes" id="UP000291469"/>
    </source>
</evidence>
<gene>
    <name evidence="2" type="ORF">ER308_07215</name>
</gene>
<evidence type="ECO:0000313" key="2">
    <source>
        <dbReference type="EMBL" id="QBI19354.1"/>
    </source>
</evidence>
<protein>
    <submittedName>
        <fullName evidence="2">Tail fiber domain-containing protein</fullName>
    </submittedName>
</protein>
<keyword evidence="3" id="KW-1185">Reference proteome</keyword>
<name>A0A411YDP2_9ACTN</name>
<proteinExistence type="predicted"/>
<dbReference type="Gene3D" id="2.60.40.10">
    <property type="entry name" value="Immunoglobulins"/>
    <property type="match status" value="1"/>
</dbReference>
<organism evidence="2 3">
    <name type="scientific">Egibacter rhizosphaerae</name>
    <dbReference type="NCBI Taxonomy" id="1670831"/>
    <lineage>
        <taxon>Bacteria</taxon>
        <taxon>Bacillati</taxon>
        <taxon>Actinomycetota</taxon>
        <taxon>Nitriliruptoria</taxon>
        <taxon>Egibacterales</taxon>
        <taxon>Egibacteraceae</taxon>
        <taxon>Egibacter</taxon>
    </lineage>
</organism>
<dbReference type="AlphaFoldDB" id="A0A411YDP2"/>
<dbReference type="KEGG" id="erz:ER308_07215"/>
<sequence length="472" mass="49905">MASDRDRVIGDLIEHAGLDSDFAANLKSRLARAGVETSANVEGAIDAHESPVEDEDPVPQIVSIRRGRPSGAFVGWSGSSLVHGHGYYQLQVAIDSGFGDVLDDVATASTWAIVEEITVGAGKWARVRAVDAAGTVGEWSDGVEVEPLQVDTGDYGDGSVTDEKVQSLTADKITAGTINAGVIDVINLNANNITAGTISADRIGAGEIEATISIDAPTFTLKYEGGGRQPEMEIAIENDGAEIGVTDGGLVVDVPQGSINLIPSGLGSLQYSGSEVATQNYVQSYINSNDPFHSHPYVNSGTSVTQTMNATLNNTNGLFRASDGGTAPYMGLGEDWRGSGLRVGRSDGTTFRFFDGHIGALEGTGDTNYTSINADSFDEQSARASKRDIEPLDSALNTVLATDVVTFAKKHRDADKRRVGVIADDLPDLLRRDVPDERGERVSWAVSGVQLAAFAWRAIQELADRMEETQGG</sequence>
<reference evidence="2 3" key="1">
    <citation type="submission" date="2019-01" db="EMBL/GenBank/DDBJ databases">
        <title>Egibacter rhizosphaerae EGI 80759T.</title>
        <authorList>
            <person name="Chen D.-D."/>
            <person name="Tian Y."/>
            <person name="Jiao J.-Y."/>
            <person name="Zhang X.-T."/>
            <person name="Zhang Y.-G."/>
            <person name="Zhang Y."/>
            <person name="Xiao M."/>
            <person name="Shu W.-S."/>
            <person name="Li W.-J."/>
        </authorList>
    </citation>
    <scope>NUCLEOTIDE SEQUENCE [LARGE SCALE GENOMIC DNA]</scope>
    <source>
        <strain evidence="2 3">EGI 80759</strain>
    </source>
</reference>
<dbReference type="PROSITE" id="PS51688">
    <property type="entry name" value="ICA"/>
    <property type="match status" value="1"/>
</dbReference>
<evidence type="ECO:0000259" key="1">
    <source>
        <dbReference type="PROSITE" id="PS51688"/>
    </source>
</evidence>
<dbReference type="InterPro" id="IPR013783">
    <property type="entry name" value="Ig-like_fold"/>
</dbReference>
<dbReference type="RefSeq" id="WP_131154351.1">
    <property type="nucleotide sequence ID" value="NZ_CP036402.1"/>
</dbReference>
<accession>A0A411YDP2</accession>
<dbReference type="GO" id="GO:0005975">
    <property type="term" value="P:carbohydrate metabolic process"/>
    <property type="evidence" value="ECO:0007669"/>
    <property type="project" value="UniProtKB-ARBA"/>
</dbReference>